<accession>A0A0W1AEL7</accession>
<dbReference type="Pfam" id="PF20042">
    <property type="entry name" value="DUF6444"/>
    <property type="match status" value="1"/>
</dbReference>
<evidence type="ECO:0000259" key="2">
    <source>
        <dbReference type="Pfam" id="PF20042"/>
    </source>
</evidence>
<dbReference type="EMBL" id="LNZC01000012">
    <property type="protein sequence ID" value="KTD79777.1"/>
    <property type="molecule type" value="Genomic_DNA"/>
</dbReference>
<feature type="region of interest" description="Disordered" evidence="1">
    <location>
        <begin position="21"/>
        <end position="43"/>
    </location>
</feature>
<proteinExistence type="predicted"/>
<dbReference type="RefSeq" id="WP_058493099.1">
    <property type="nucleotide sequence ID" value="NZ_CBCRUR010000001.1"/>
</dbReference>
<dbReference type="InterPro" id="IPR045618">
    <property type="entry name" value="DUF6444"/>
</dbReference>
<dbReference type="PATRIC" id="fig|45076.6.peg.1410"/>
<name>A0A0W1AEL7_9GAMM</name>
<feature type="domain" description="DUF6444" evidence="2">
    <location>
        <begin position="9"/>
        <end position="43"/>
    </location>
</feature>
<dbReference type="Proteomes" id="UP000054662">
    <property type="component" value="Unassembled WGS sequence"/>
</dbReference>
<evidence type="ECO:0000256" key="1">
    <source>
        <dbReference type="SAM" id="MobiDB-lite"/>
    </source>
</evidence>
<organism evidence="3 4">
    <name type="scientific">Legionella worsleiensis</name>
    <dbReference type="NCBI Taxonomy" id="45076"/>
    <lineage>
        <taxon>Bacteria</taxon>
        <taxon>Pseudomonadati</taxon>
        <taxon>Pseudomonadota</taxon>
        <taxon>Gammaproteobacteria</taxon>
        <taxon>Legionellales</taxon>
        <taxon>Legionellaceae</taxon>
        <taxon>Legionella</taxon>
    </lineage>
</organism>
<evidence type="ECO:0000313" key="3">
    <source>
        <dbReference type="EMBL" id="KTD79777.1"/>
    </source>
</evidence>
<protein>
    <recommendedName>
        <fullName evidence="2">DUF6444 domain-containing protein</fullName>
    </recommendedName>
</protein>
<keyword evidence="4" id="KW-1185">Reference proteome</keyword>
<reference evidence="3 4" key="1">
    <citation type="submission" date="2015-11" db="EMBL/GenBank/DDBJ databases">
        <title>Genomic analysis of 38 Legionella species identifies large and diverse effector repertoires.</title>
        <authorList>
            <person name="Burstein D."/>
            <person name="Amaro F."/>
            <person name="Zusman T."/>
            <person name="Lifshitz Z."/>
            <person name="Cohen O."/>
            <person name="Gilbert J.A."/>
            <person name="Pupko T."/>
            <person name="Shuman H.A."/>
            <person name="Segal G."/>
        </authorList>
    </citation>
    <scope>NUCLEOTIDE SEQUENCE [LARGE SCALE GENOMIC DNA]</scope>
    <source>
        <strain evidence="3 4">ATCC 49508</strain>
    </source>
</reference>
<evidence type="ECO:0000313" key="4">
    <source>
        <dbReference type="Proteomes" id="UP000054662"/>
    </source>
</evidence>
<feature type="compositionally biased region" description="Low complexity" evidence="1">
    <location>
        <begin position="26"/>
        <end position="36"/>
    </location>
</feature>
<dbReference type="AlphaFoldDB" id="A0A0W1AEL7"/>
<gene>
    <name evidence="3" type="ORF">Lwor_1291</name>
</gene>
<comment type="caution">
    <text evidence="3">The sequence shown here is derived from an EMBL/GenBank/DDBJ whole genome shotgun (WGS) entry which is preliminary data.</text>
</comment>
<dbReference type="STRING" id="45076.Lwor_1291"/>
<sequence>MMKDYEQIITTLLAKSTELEKHLNTKSSNSSKPPSSDGLDKPPRTISFHIARYVRECATAGRSLNALGMGIYD</sequence>